<dbReference type="EMBL" id="JAEHTE010000023">
    <property type="protein sequence ID" value="MBI6885784.1"/>
    <property type="molecule type" value="Genomic_DNA"/>
</dbReference>
<name>A0A8I1EIF5_PSEPU</name>
<evidence type="ECO:0000313" key="1">
    <source>
        <dbReference type="EMBL" id="MBI6885784.1"/>
    </source>
</evidence>
<dbReference type="Proteomes" id="UP000637061">
    <property type="component" value="Unassembled WGS sequence"/>
</dbReference>
<protein>
    <submittedName>
        <fullName evidence="1">Uncharacterized protein</fullName>
    </submittedName>
</protein>
<dbReference type="RefSeq" id="WP_198747712.1">
    <property type="nucleotide sequence ID" value="NZ_JAEHTE010000023.1"/>
</dbReference>
<proteinExistence type="predicted"/>
<evidence type="ECO:0000313" key="2">
    <source>
        <dbReference type="Proteomes" id="UP000637061"/>
    </source>
</evidence>
<sequence length="79" mass="8374">MNAEFQAKTLSDFYVGWCFYNSSTGGCCTHATPDESNTSLCGVVMTDGAGKTVAENNNTVDCKRCQKALAKLGLLAARS</sequence>
<dbReference type="AlphaFoldDB" id="A0A8I1EIF5"/>
<gene>
    <name evidence="1" type="ORF">JEU22_17905</name>
</gene>
<accession>A0A8I1EIF5</accession>
<reference evidence="1" key="1">
    <citation type="submission" date="2020-12" db="EMBL/GenBank/DDBJ databases">
        <title>Enhanced detection system for hospital associated transmission using whole genome sequencing surveillance.</title>
        <authorList>
            <person name="Harrison L.H."/>
            <person name="Van Tyne D."/>
            <person name="Marsh J.W."/>
            <person name="Griffith M.P."/>
            <person name="Snyder D.J."/>
            <person name="Cooper V.S."/>
            <person name="Mustapha M."/>
        </authorList>
    </citation>
    <scope>NUCLEOTIDE SEQUENCE</scope>
    <source>
        <strain evidence="1">PSB00042</strain>
    </source>
</reference>
<organism evidence="1 2">
    <name type="scientific">Pseudomonas putida</name>
    <name type="common">Arthrobacter siderocapsulatus</name>
    <dbReference type="NCBI Taxonomy" id="303"/>
    <lineage>
        <taxon>Bacteria</taxon>
        <taxon>Pseudomonadati</taxon>
        <taxon>Pseudomonadota</taxon>
        <taxon>Gammaproteobacteria</taxon>
        <taxon>Pseudomonadales</taxon>
        <taxon>Pseudomonadaceae</taxon>
        <taxon>Pseudomonas</taxon>
    </lineage>
</organism>
<comment type="caution">
    <text evidence="1">The sequence shown here is derived from an EMBL/GenBank/DDBJ whole genome shotgun (WGS) entry which is preliminary data.</text>
</comment>